<keyword evidence="2" id="KW-0812">Transmembrane</keyword>
<dbReference type="InterPro" id="IPR029787">
    <property type="entry name" value="Nucleotide_cyclase"/>
</dbReference>
<dbReference type="SMART" id="SM00052">
    <property type="entry name" value="EAL"/>
    <property type="match status" value="1"/>
</dbReference>
<organism evidence="5 6">
    <name type="scientific">Tepidibacter formicigenes DSM 15518</name>
    <dbReference type="NCBI Taxonomy" id="1123349"/>
    <lineage>
        <taxon>Bacteria</taxon>
        <taxon>Bacillati</taxon>
        <taxon>Bacillota</taxon>
        <taxon>Clostridia</taxon>
        <taxon>Peptostreptococcales</taxon>
        <taxon>Peptostreptococcaceae</taxon>
        <taxon>Tepidibacter</taxon>
    </lineage>
</organism>
<dbReference type="InterPro" id="IPR052155">
    <property type="entry name" value="Biofilm_reg_signaling"/>
</dbReference>
<protein>
    <submittedName>
        <fullName evidence="5">Diguanylate cyclase (GGDEF) domain-containing protein</fullName>
    </submittedName>
</protein>
<name>A0A1M6ML42_9FIRM</name>
<dbReference type="Pfam" id="PF00563">
    <property type="entry name" value="EAL"/>
    <property type="match status" value="1"/>
</dbReference>
<evidence type="ECO:0000313" key="5">
    <source>
        <dbReference type="EMBL" id="SHJ84215.1"/>
    </source>
</evidence>
<feature type="transmembrane region" description="Helical" evidence="2">
    <location>
        <begin position="131"/>
        <end position="148"/>
    </location>
</feature>
<dbReference type="InterPro" id="IPR001633">
    <property type="entry name" value="EAL_dom"/>
</dbReference>
<keyword evidence="6" id="KW-1185">Reference proteome</keyword>
<gene>
    <name evidence="5" type="ORF">SAMN02744037_00982</name>
</gene>
<feature type="transmembrane region" description="Helical" evidence="2">
    <location>
        <begin position="168"/>
        <end position="190"/>
    </location>
</feature>
<evidence type="ECO:0000259" key="3">
    <source>
        <dbReference type="PROSITE" id="PS50883"/>
    </source>
</evidence>
<dbReference type="NCBIfam" id="TIGR00254">
    <property type="entry name" value="GGDEF"/>
    <property type="match status" value="1"/>
</dbReference>
<dbReference type="STRING" id="1123349.SAMN02744037_00982"/>
<feature type="transmembrane region" description="Helical" evidence="2">
    <location>
        <begin position="202"/>
        <end position="222"/>
    </location>
</feature>
<dbReference type="Gene3D" id="3.30.70.270">
    <property type="match status" value="1"/>
</dbReference>
<feature type="coiled-coil region" evidence="1">
    <location>
        <begin position="259"/>
        <end position="286"/>
    </location>
</feature>
<evidence type="ECO:0000259" key="4">
    <source>
        <dbReference type="PROSITE" id="PS50887"/>
    </source>
</evidence>
<proteinExistence type="predicted"/>
<dbReference type="FunFam" id="3.20.20.450:FF:000001">
    <property type="entry name" value="Cyclic di-GMP phosphodiesterase yahA"/>
    <property type="match status" value="1"/>
</dbReference>
<dbReference type="Proteomes" id="UP000242497">
    <property type="component" value="Unassembled WGS sequence"/>
</dbReference>
<dbReference type="FunFam" id="3.30.70.270:FF:000001">
    <property type="entry name" value="Diguanylate cyclase domain protein"/>
    <property type="match status" value="1"/>
</dbReference>
<feature type="domain" description="EAL" evidence="3">
    <location>
        <begin position="459"/>
        <end position="713"/>
    </location>
</feature>
<keyword evidence="2" id="KW-1133">Transmembrane helix</keyword>
<dbReference type="InterPro" id="IPR043128">
    <property type="entry name" value="Rev_trsase/Diguanyl_cyclase"/>
</dbReference>
<feature type="transmembrane region" description="Helical" evidence="2">
    <location>
        <begin position="99"/>
        <end position="119"/>
    </location>
</feature>
<evidence type="ECO:0000256" key="2">
    <source>
        <dbReference type="SAM" id="Phobius"/>
    </source>
</evidence>
<dbReference type="RefSeq" id="WP_072887838.1">
    <property type="nucleotide sequence ID" value="NZ_FRAE01000016.1"/>
</dbReference>
<dbReference type="CDD" id="cd01948">
    <property type="entry name" value="EAL"/>
    <property type="match status" value="1"/>
</dbReference>
<evidence type="ECO:0000313" key="6">
    <source>
        <dbReference type="Proteomes" id="UP000242497"/>
    </source>
</evidence>
<dbReference type="PROSITE" id="PS50883">
    <property type="entry name" value="EAL"/>
    <property type="match status" value="1"/>
</dbReference>
<feature type="transmembrane region" description="Helical" evidence="2">
    <location>
        <begin position="33"/>
        <end position="58"/>
    </location>
</feature>
<dbReference type="InterPro" id="IPR035919">
    <property type="entry name" value="EAL_sf"/>
</dbReference>
<dbReference type="SMART" id="SM00267">
    <property type="entry name" value="GGDEF"/>
    <property type="match status" value="1"/>
</dbReference>
<sequence length="718" mass="82360">MHNIRKYRILFLFIVAGFIVNFFKIPLLPNVNFILGSIATLTTVQLYGITSGIIACIIINSYIFISFNNFYFINIYIFEVLVVGLLLKCRKENIVLLDTFYWLCIGMPYTYIICNILDFNKILSLSTMLKFCINGIANSIIVNIIITYSSIRKLVLKKNKNKFYFEEMAFNLIVGCMVFSALTISIVSGYNNSYDLFKNMGIILIIILLSFLFSNVLSRIIVNPIYRLSNIALNLPKKIFYQRSVRWPNSIIIELNSFINNLKQMNAVLNENFRQLQYENKRLKQLVYKDNLTGLPNRIMLQDSLNVELNKARRYKNKLAVMFIDLDGFKRINDTLGHSIGDQLLKEFSQRLLNCIGQKDIVSRLGGDEFTVLLPKINNEKEVKYIADKIIKSTKKPCILNGEEFRITSSIGISIFPQNGKTSDVLLKNADIAMYRAKQNGKNTYQFYTSDMNFTTFENLILENKLYNALERKELELYYQPQVDLNTGQIIGMEALIRWINPELGLVSPGKFIPIAEETGLIIPIGEWTLRSACKQNKVWQNMGYEPMRVAVNISACQFQQEGFVEKVGQILNETGLESKWLEIEITESIAIKNVDFTARTLRKFKDMGVKVSIDDFGTGFSSLAYLKNFKIDALKIDYSFVRDIGINSDNESIIKAIIMLAKNLKLNVIAEGVETKEQLSFLRDEECNESQGYLFSKPVPSKDFEKLLVRHNAFGIV</sequence>
<dbReference type="PANTHER" id="PTHR44757:SF2">
    <property type="entry name" value="BIOFILM ARCHITECTURE MAINTENANCE PROTEIN MBAA"/>
    <property type="match status" value="1"/>
</dbReference>
<keyword evidence="1" id="KW-0175">Coiled coil</keyword>
<dbReference type="CDD" id="cd01949">
    <property type="entry name" value="GGDEF"/>
    <property type="match status" value="1"/>
</dbReference>
<dbReference type="Pfam" id="PF00990">
    <property type="entry name" value="GGDEF"/>
    <property type="match status" value="1"/>
</dbReference>
<dbReference type="EMBL" id="FRAE01000016">
    <property type="protein sequence ID" value="SHJ84215.1"/>
    <property type="molecule type" value="Genomic_DNA"/>
</dbReference>
<accession>A0A1M6ML42</accession>
<reference evidence="6" key="1">
    <citation type="submission" date="2016-11" db="EMBL/GenBank/DDBJ databases">
        <authorList>
            <person name="Varghese N."/>
            <person name="Submissions S."/>
        </authorList>
    </citation>
    <scope>NUCLEOTIDE SEQUENCE [LARGE SCALE GENOMIC DNA]</scope>
    <source>
        <strain evidence="6">DSM 15518</strain>
    </source>
</reference>
<feature type="domain" description="GGDEF" evidence="4">
    <location>
        <begin position="317"/>
        <end position="450"/>
    </location>
</feature>
<dbReference type="SUPFAM" id="SSF141868">
    <property type="entry name" value="EAL domain-like"/>
    <property type="match status" value="1"/>
</dbReference>
<feature type="transmembrane region" description="Helical" evidence="2">
    <location>
        <begin position="70"/>
        <end position="87"/>
    </location>
</feature>
<dbReference type="SUPFAM" id="SSF55073">
    <property type="entry name" value="Nucleotide cyclase"/>
    <property type="match status" value="1"/>
</dbReference>
<dbReference type="Gene3D" id="3.20.20.450">
    <property type="entry name" value="EAL domain"/>
    <property type="match status" value="1"/>
</dbReference>
<dbReference type="InterPro" id="IPR000160">
    <property type="entry name" value="GGDEF_dom"/>
</dbReference>
<feature type="transmembrane region" description="Helical" evidence="2">
    <location>
        <begin position="7"/>
        <end position="27"/>
    </location>
</feature>
<keyword evidence="2" id="KW-0472">Membrane</keyword>
<evidence type="ECO:0000256" key="1">
    <source>
        <dbReference type="SAM" id="Coils"/>
    </source>
</evidence>
<dbReference type="PANTHER" id="PTHR44757">
    <property type="entry name" value="DIGUANYLATE CYCLASE DGCP"/>
    <property type="match status" value="1"/>
</dbReference>
<dbReference type="PROSITE" id="PS50887">
    <property type="entry name" value="GGDEF"/>
    <property type="match status" value="1"/>
</dbReference>
<dbReference type="OrthoDB" id="1757987at2"/>
<dbReference type="AlphaFoldDB" id="A0A1M6ML42"/>